<dbReference type="Gene3D" id="3.40.309.10">
    <property type="entry name" value="Aldehyde Dehydrogenase, Chain A, domain 2"/>
    <property type="match status" value="1"/>
</dbReference>
<dbReference type="AlphaFoldDB" id="A0A1X0F7S2"/>
<sequence>MTMVQAEELLHPGRMLVGDEFLAEGSGGEYIHHNPSTGRPHPPIPLAGAAEVDRAVAAARSAYPVWQAMPRDARRDAMLRLAGLIRDHIDEFATLVTLENGSPRRNSSSGPQMAVDNFTYFAGWVDKVGGDVIPTWPAPALDYTLMEPYGVVGVIIPWNAVMHNIGQVIGAALAAGNCVVLKAPELAPFAAIRFGELARESGLPPGVVNVLPGGAECGKAMVAHAGVDKIHFIGSGNTARQIMASAAQTMKPVTFELGGKSANVVFADADLQSAAVYATFLSMANAGQGCLLPTRLLVEDGVYEEVIETVVGFTRSIQIGDPFDQATMLGPVINGAACERILGVIEQARSDGSGRLLTGGGRAGGDLAAGYFVEPTVFGDVDNASDLAQKEIFGPVLSVIRFRDEAEAIALANATQYGLAAYVHTNDLRRAHRVAAALEAGSVYVNAFTGVPAGAPFGGVKQSGFGRMGGRYGLEDFLHPKNVYIPLG</sequence>
<dbReference type="EC" id="1.2.1.79" evidence="3"/>
<comment type="similarity">
    <text evidence="1 7">Belongs to the aldehyde dehydrogenase family.</text>
</comment>
<feature type="domain" description="Aldehyde dehydrogenase" evidence="8">
    <location>
        <begin position="28"/>
        <end position="483"/>
    </location>
</feature>
<dbReference type="Pfam" id="PF00171">
    <property type="entry name" value="Aldedh"/>
    <property type="match status" value="1"/>
</dbReference>
<organism evidence="10 11">
    <name type="scientific">Mycobacterium mantenii</name>
    <dbReference type="NCBI Taxonomy" id="560555"/>
    <lineage>
        <taxon>Bacteria</taxon>
        <taxon>Bacillati</taxon>
        <taxon>Actinomycetota</taxon>
        <taxon>Actinomycetes</taxon>
        <taxon>Mycobacteriales</taxon>
        <taxon>Mycobacteriaceae</taxon>
        <taxon>Mycobacterium</taxon>
        <taxon>Mycobacterium avium complex (MAC)</taxon>
    </lineage>
</organism>
<keyword evidence="2 7" id="KW-0560">Oxidoreductase</keyword>
<dbReference type="PANTHER" id="PTHR11699">
    <property type="entry name" value="ALDEHYDE DEHYDROGENASE-RELATED"/>
    <property type="match status" value="1"/>
</dbReference>
<dbReference type="PROSITE" id="PS00687">
    <property type="entry name" value="ALDEHYDE_DEHYDR_GLU"/>
    <property type="match status" value="1"/>
</dbReference>
<accession>A0A1X0F7S2</accession>
<evidence type="ECO:0000256" key="4">
    <source>
        <dbReference type="ARBA" id="ARBA00039663"/>
    </source>
</evidence>
<gene>
    <name evidence="10" type="ORF">BST30_26635</name>
    <name evidence="9" type="ORF">MMAN_21200</name>
</gene>
<dbReference type="InterPro" id="IPR015590">
    <property type="entry name" value="Aldehyde_DH_dom"/>
</dbReference>
<evidence type="ECO:0000256" key="1">
    <source>
        <dbReference type="ARBA" id="ARBA00009986"/>
    </source>
</evidence>
<evidence type="ECO:0000313" key="10">
    <source>
        <dbReference type="EMBL" id="ORA97835.1"/>
    </source>
</evidence>
<keyword evidence="12" id="KW-1185">Reference proteome</keyword>
<reference evidence="10 11" key="1">
    <citation type="submission" date="2017-02" db="EMBL/GenBank/DDBJ databases">
        <title>The new phylogeny of genus Mycobacterium.</title>
        <authorList>
            <person name="Tortoli E."/>
            <person name="Trovato A."/>
            <person name="Cirillo D.M."/>
        </authorList>
    </citation>
    <scope>NUCLEOTIDE SEQUENCE [LARGE SCALE GENOMIC DNA]</scope>
    <source>
        <strain evidence="10 11">DSM 45255</strain>
    </source>
</reference>
<evidence type="ECO:0000313" key="12">
    <source>
        <dbReference type="Proteomes" id="UP000465812"/>
    </source>
</evidence>
<dbReference type="InterPro" id="IPR016163">
    <property type="entry name" value="Ald_DH_C"/>
</dbReference>
<dbReference type="EMBL" id="MVHW01000051">
    <property type="protein sequence ID" value="ORA97835.1"/>
    <property type="molecule type" value="Genomic_DNA"/>
</dbReference>
<comment type="catalytic activity">
    <reaction evidence="5">
        <text>succinate semialdehyde + NADP(+) + H2O = succinate + NADPH + 2 H(+)</text>
        <dbReference type="Rhea" id="RHEA:13213"/>
        <dbReference type="ChEBI" id="CHEBI:15377"/>
        <dbReference type="ChEBI" id="CHEBI:15378"/>
        <dbReference type="ChEBI" id="CHEBI:30031"/>
        <dbReference type="ChEBI" id="CHEBI:57706"/>
        <dbReference type="ChEBI" id="CHEBI:57783"/>
        <dbReference type="ChEBI" id="CHEBI:58349"/>
        <dbReference type="EC" id="1.2.1.79"/>
    </reaction>
</comment>
<dbReference type="FunFam" id="3.40.309.10:FF:000012">
    <property type="entry name" value="Betaine aldehyde dehydrogenase"/>
    <property type="match status" value="1"/>
</dbReference>
<protein>
    <recommendedName>
        <fullName evidence="4">Putative succinate-semialdehyde dehydrogenase [NADP(+)] 2</fullName>
        <ecNumber evidence="3">1.2.1.79</ecNumber>
    </recommendedName>
</protein>
<reference evidence="9" key="3">
    <citation type="submission" date="2020-02" db="EMBL/GenBank/DDBJ databases">
        <authorList>
            <person name="Matsumoto Y."/>
            <person name="Motooka D."/>
            <person name="Nakamura S."/>
        </authorList>
    </citation>
    <scope>NUCLEOTIDE SEQUENCE</scope>
    <source>
        <strain evidence="9">JCM 18113</strain>
    </source>
</reference>
<dbReference type="Gene3D" id="3.40.605.10">
    <property type="entry name" value="Aldehyde Dehydrogenase, Chain A, domain 1"/>
    <property type="match status" value="1"/>
</dbReference>
<dbReference type="InterPro" id="IPR016162">
    <property type="entry name" value="Ald_DH_N"/>
</dbReference>
<dbReference type="EMBL" id="AP022590">
    <property type="protein sequence ID" value="BBY37986.1"/>
    <property type="molecule type" value="Genomic_DNA"/>
</dbReference>
<dbReference type="InterPro" id="IPR029510">
    <property type="entry name" value="Ald_DH_CS_GLU"/>
</dbReference>
<evidence type="ECO:0000259" key="8">
    <source>
        <dbReference type="Pfam" id="PF00171"/>
    </source>
</evidence>
<evidence type="ECO:0000256" key="6">
    <source>
        <dbReference type="PROSITE-ProRule" id="PRU10007"/>
    </source>
</evidence>
<evidence type="ECO:0000256" key="5">
    <source>
        <dbReference type="ARBA" id="ARBA00048559"/>
    </source>
</evidence>
<evidence type="ECO:0000256" key="2">
    <source>
        <dbReference type="ARBA" id="ARBA00023002"/>
    </source>
</evidence>
<evidence type="ECO:0000313" key="11">
    <source>
        <dbReference type="Proteomes" id="UP000192760"/>
    </source>
</evidence>
<dbReference type="Proteomes" id="UP000465812">
    <property type="component" value="Chromosome"/>
</dbReference>
<feature type="active site" evidence="6">
    <location>
        <position position="256"/>
    </location>
</feature>
<dbReference type="GO" id="GO:0036243">
    <property type="term" value="F:succinate-semialdehyde dehydrogenase (NADP+) activity"/>
    <property type="evidence" value="ECO:0007669"/>
    <property type="project" value="UniProtKB-EC"/>
</dbReference>
<evidence type="ECO:0000256" key="7">
    <source>
        <dbReference type="RuleBase" id="RU003345"/>
    </source>
</evidence>
<dbReference type="STRING" id="560555.BST30_26635"/>
<dbReference type="InterPro" id="IPR016161">
    <property type="entry name" value="Ald_DH/histidinol_DH"/>
</dbReference>
<dbReference type="SUPFAM" id="SSF53720">
    <property type="entry name" value="ALDH-like"/>
    <property type="match status" value="1"/>
</dbReference>
<dbReference type="FunFam" id="3.40.605.10:FF:000007">
    <property type="entry name" value="NAD/NADP-dependent betaine aldehyde dehydrogenase"/>
    <property type="match status" value="1"/>
</dbReference>
<proteinExistence type="inferred from homology"/>
<dbReference type="Proteomes" id="UP000192760">
    <property type="component" value="Unassembled WGS sequence"/>
</dbReference>
<name>A0A1X0F7S2_MYCNT</name>
<evidence type="ECO:0000256" key="3">
    <source>
        <dbReference type="ARBA" id="ARBA00039122"/>
    </source>
</evidence>
<evidence type="ECO:0000313" key="9">
    <source>
        <dbReference type="EMBL" id="BBY37986.1"/>
    </source>
</evidence>
<reference evidence="9 12" key="2">
    <citation type="journal article" date="2019" name="Emerg. Microbes Infect.">
        <title>Comprehensive subspecies identification of 175 nontuberculous mycobacteria species based on 7547 genomic profiles.</title>
        <authorList>
            <person name="Matsumoto Y."/>
            <person name="Kinjo T."/>
            <person name="Motooka D."/>
            <person name="Nabeya D."/>
            <person name="Jung N."/>
            <person name="Uechi K."/>
            <person name="Horii T."/>
            <person name="Iida T."/>
            <person name="Fujita J."/>
            <person name="Nakamura S."/>
        </authorList>
    </citation>
    <scope>NUCLEOTIDE SEQUENCE [LARGE SCALE GENOMIC DNA]</scope>
    <source>
        <strain evidence="9 12">JCM 18113</strain>
    </source>
</reference>